<feature type="transmembrane region" description="Helical" evidence="1">
    <location>
        <begin position="84"/>
        <end position="101"/>
    </location>
</feature>
<evidence type="ECO:0000313" key="2">
    <source>
        <dbReference type="EMBL" id="MEN3748962.1"/>
    </source>
</evidence>
<feature type="transmembrane region" description="Helical" evidence="1">
    <location>
        <begin position="49"/>
        <end position="72"/>
    </location>
</feature>
<gene>
    <name evidence="2" type="ORF">TPR58_17435</name>
</gene>
<dbReference type="Proteomes" id="UP001427805">
    <property type="component" value="Unassembled WGS sequence"/>
</dbReference>
<keyword evidence="1" id="KW-0472">Membrane</keyword>
<name>A0ABV0BF10_9SPHN</name>
<dbReference type="RefSeq" id="WP_346248006.1">
    <property type="nucleotide sequence ID" value="NZ_JBDIZK010000011.1"/>
</dbReference>
<sequence length="106" mass="10899">MASFATNLSKALQERATDLAAADDPAKVQEIVADAEREAIRRSVIPNTFVYKATVVVLGVSVLAVIAAQMWIALVKTQGDIPDGLIAIGSAAIGALAGLLAPTPSK</sequence>
<comment type="caution">
    <text evidence="2">The sequence shown here is derived from an EMBL/GenBank/DDBJ whole genome shotgun (WGS) entry which is preliminary data.</text>
</comment>
<proteinExistence type="predicted"/>
<reference evidence="2 3" key="1">
    <citation type="submission" date="2024-05" db="EMBL/GenBank/DDBJ databases">
        <title>Sphingomonas sp. HF-S3 16S ribosomal RNA gene Genome sequencing and assembly.</title>
        <authorList>
            <person name="Lee H."/>
        </authorList>
    </citation>
    <scope>NUCLEOTIDE SEQUENCE [LARGE SCALE GENOMIC DNA]</scope>
    <source>
        <strain evidence="2 3">HF-S3</strain>
    </source>
</reference>
<evidence type="ECO:0000313" key="3">
    <source>
        <dbReference type="Proteomes" id="UP001427805"/>
    </source>
</evidence>
<keyword evidence="1" id="KW-0812">Transmembrane</keyword>
<evidence type="ECO:0008006" key="4">
    <source>
        <dbReference type="Google" id="ProtNLM"/>
    </source>
</evidence>
<evidence type="ECO:0000256" key="1">
    <source>
        <dbReference type="SAM" id="Phobius"/>
    </source>
</evidence>
<dbReference type="EMBL" id="JBDIZK010000011">
    <property type="protein sequence ID" value="MEN3748962.1"/>
    <property type="molecule type" value="Genomic_DNA"/>
</dbReference>
<keyword evidence="1" id="KW-1133">Transmembrane helix</keyword>
<protein>
    <recommendedName>
        <fullName evidence="4">Holin</fullName>
    </recommendedName>
</protein>
<keyword evidence="3" id="KW-1185">Reference proteome</keyword>
<organism evidence="2 3">
    <name type="scientific">Sphingomonas rustica</name>
    <dbReference type="NCBI Taxonomy" id="3103142"/>
    <lineage>
        <taxon>Bacteria</taxon>
        <taxon>Pseudomonadati</taxon>
        <taxon>Pseudomonadota</taxon>
        <taxon>Alphaproteobacteria</taxon>
        <taxon>Sphingomonadales</taxon>
        <taxon>Sphingomonadaceae</taxon>
        <taxon>Sphingomonas</taxon>
    </lineage>
</organism>
<accession>A0ABV0BF10</accession>